<feature type="domain" description="Potassium channel tetramerisation-type BTB" evidence="1">
    <location>
        <begin position="23"/>
        <end position="108"/>
    </location>
</feature>
<protein>
    <recommendedName>
        <fullName evidence="1">Potassium channel tetramerisation-type BTB domain-containing protein</fullName>
    </recommendedName>
</protein>
<dbReference type="Pfam" id="PF02214">
    <property type="entry name" value="BTB_2"/>
    <property type="match status" value="1"/>
</dbReference>
<dbReference type="InterPro" id="IPR003131">
    <property type="entry name" value="T1-type_BTB"/>
</dbReference>
<proteinExistence type="predicted"/>
<dbReference type="AlphaFoldDB" id="A0A815T1K1"/>
<evidence type="ECO:0000259" key="1">
    <source>
        <dbReference type="Pfam" id="PF02214"/>
    </source>
</evidence>
<name>A0A815T1K1_9BILA</name>
<gene>
    <name evidence="2" type="ORF">SEV965_LOCUS35786</name>
</gene>
<dbReference type="Proteomes" id="UP000663889">
    <property type="component" value="Unassembled WGS sequence"/>
</dbReference>
<sequence length="126" mass="14817">MTSEISNLVEEINLKPQLVSFLVNGVLFELNEELIQKRASNSILAREDRRAQFYDIDKNVYVFDQPSDVFEVLVYFISTGLLSRPTNINNLKLYSLLSFFEMDKTVINTFKKMEHLVFEINWEKTQ</sequence>
<reference evidence="2" key="1">
    <citation type="submission" date="2021-02" db="EMBL/GenBank/DDBJ databases">
        <authorList>
            <person name="Nowell W R."/>
        </authorList>
    </citation>
    <scope>NUCLEOTIDE SEQUENCE</scope>
</reference>
<evidence type="ECO:0000313" key="3">
    <source>
        <dbReference type="Proteomes" id="UP000663889"/>
    </source>
</evidence>
<feature type="non-terminal residue" evidence="2">
    <location>
        <position position="126"/>
    </location>
</feature>
<dbReference type="GO" id="GO:0051260">
    <property type="term" value="P:protein homooligomerization"/>
    <property type="evidence" value="ECO:0007669"/>
    <property type="project" value="InterPro"/>
</dbReference>
<evidence type="ECO:0000313" key="2">
    <source>
        <dbReference type="EMBL" id="CAF1495258.1"/>
    </source>
</evidence>
<accession>A0A815T1K1</accession>
<dbReference type="EMBL" id="CAJNOU010006039">
    <property type="protein sequence ID" value="CAF1495258.1"/>
    <property type="molecule type" value="Genomic_DNA"/>
</dbReference>
<dbReference type="Gene3D" id="3.30.710.10">
    <property type="entry name" value="Potassium Channel Kv1.1, Chain A"/>
    <property type="match status" value="1"/>
</dbReference>
<comment type="caution">
    <text evidence="2">The sequence shown here is derived from an EMBL/GenBank/DDBJ whole genome shotgun (WGS) entry which is preliminary data.</text>
</comment>
<dbReference type="InterPro" id="IPR011333">
    <property type="entry name" value="SKP1/BTB/POZ_sf"/>
</dbReference>
<dbReference type="SUPFAM" id="SSF54695">
    <property type="entry name" value="POZ domain"/>
    <property type="match status" value="1"/>
</dbReference>
<organism evidence="2 3">
    <name type="scientific">Rotaria sordida</name>
    <dbReference type="NCBI Taxonomy" id="392033"/>
    <lineage>
        <taxon>Eukaryota</taxon>
        <taxon>Metazoa</taxon>
        <taxon>Spiralia</taxon>
        <taxon>Gnathifera</taxon>
        <taxon>Rotifera</taxon>
        <taxon>Eurotatoria</taxon>
        <taxon>Bdelloidea</taxon>
        <taxon>Philodinida</taxon>
        <taxon>Philodinidae</taxon>
        <taxon>Rotaria</taxon>
    </lineage>
</organism>